<proteinExistence type="predicted"/>
<keyword evidence="2" id="KW-0863">Zinc-finger</keyword>
<evidence type="ECO:0000313" key="9">
    <source>
        <dbReference type="Proteomes" id="UP001442841"/>
    </source>
</evidence>
<evidence type="ECO:0000256" key="3">
    <source>
        <dbReference type="ARBA" id="ARBA00022833"/>
    </source>
</evidence>
<dbReference type="InterPro" id="IPR020458">
    <property type="entry name" value="Znf_DskA_TraR_CS"/>
</dbReference>
<keyword evidence="1" id="KW-0479">Metal-binding</keyword>
<keyword evidence="3" id="KW-0862">Zinc</keyword>
<accession>A0ABZ3FUA2</accession>
<dbReference type="Pfam" id="PF01258">
    <property type="entry name" value="zf-dskA_traR"/>
    <property type="match status" value="1"/>
</dbReference>
<feature type="region of interest" description="Disordered" evidence="6">
    <location>
        <begin position="1"/>
        <end position="33"/>
    </location>
</feature>
<organism evidence="8 9">
    <name type="scientific">Ammonicoccus fulvus</name>
    <dbReference type="NCBI Taxonomy" id="3138240"/>
    <lineage>
        <taxon>Bacteria</taxon>
        <taxon>Bacillati</taxon>
        <taxon>Actinomycetota</taxon>
        <taxon>Actinomycetes</taxon>
        <taxon>Propionibacteriales</taxon>
        <taxon>Propionibacteriaceae</taxon>
        <taxon>Ammonicoccus</taxon>
    </lineage>
</organism>
<dbReference type="SUPFAM" id="SSF57716">
    <property type="entry name" value="Glucocorticoid receptor-like (DNA-binding domain)"/>
    <property type="match status" value="1"/>
</dbReference>
<feature type="coiled-coil region" evidence="5">
    <location>
        <begin position="42"/>
        <end position="69"/>
    </location>
</feature>
<dbReference type="PROSITE" id="PS51128">
    <property type="entry name" value="ZF_DKSA_2"/>
    <property type="match status" value="1"/>
</dbReference>
<keyword evidence="9" id="KW-1185">Reference proteome</keyword>
<feature type="domain" description="Zinc finger DksA/TraR C4-type" evidence="7">
    <location>
        <begin position="115"/>
        <end position="150"/>
    </location>
</feature>
<evidence type="ECO:0000313" key="8">
    <source>
        <dbReference type="EMBL" id="XAN08290.1"/>
    </source>
</evidence>
<feature type="zinc finger region" description="dksA C4-type" evidence="4">
    <location>
        <begin position="120"/>
        <end position="144"/>
    </location>
</feature>
<protein>
    <submittedName>
        <fullName evidence="8">TraR/DksA family transcriptional regulator</fullName>
    </submittedName>
</protein>
<reference evidence="8 9" key="1">
    <citation type="submission" date="2024-04" db="EMBL/GenBank/DDBJ databases">
        <title>Isolation of an actinomycete strain from pig manure.</title>
        <authorList>
            <person name="Gong T."/>
            <person name="Yu Z."/>
            <person name="An M."/>
            <person name="Wei C."/>
            <person name="Yang W."/>
            <person name="Liu L."/>
        </authorList>
    </citation>
    <scope>NUCLEOTIDE SEQUENCE [LARGE SCALE GENOMIC DNA]</scope>
    <source>
        <strain evidence="8 9">ZF39</strain>
    </source>
</reference>
<evidence type="ECO:0000256" key="5">
    <source>
        <dbReference type="SAM" id="Coils"/>
    </source>
</evidence>
<evidence type="ECO:0000256" key="4">
    <source>
        <dbReference type="PROSITE-ProRule" id="PRU00510"/>
    </source>
</evidence>
<dbReference type="SUPFAM" id="SSF109635">
    <property type="entry name" value="DnaK suppressor protein DksA, alpha-hairpin domain"/>
    <property type="match status" value="1"/>
</dbReference>
<name>A0ABZ3FUA2_9ACTN</name>
<dbReference type="EMBL" id="CP154795">
    <property type="protein sequence ID" value="XAN08290.1"/>
    <property type="molecule type" value="Genomic_DNA"/>
</dbReference>
<keyword evidence="5" id="KW-0175">Coiled coil</keyword>
<dbReference type="Gene3D" id="1.20.120.910">
    <property type="entry name" value="DksA, coiled-coil domain"/>
    <property type="match status" value="1"/>
</dbReference>
<evidence type="ECO:0000256" key="6">
    <source>
        <dbReference type="SAM" id="MobiDB-lite"/>
    </source>
</evidence>
<evidence type="ECO:0000256" key="2">
    <source>
        <dbReference type="ARBA" id="ARBA00022771"/>
    </source>
</evidence>
<dbReference type="Proteomes" id="UP001442841">
    <property type="component" value="Chromosome"/>
</dbReference>
<dbReference type="InterPro" id="IPR000962">
    <property type="entry name" value="Znf_DskA_TraR"/>
</dbReference>
<evidence type="ECO:0000259" key="7">
    <source>
        <dbReference type="Pfam" id="PF01258"/>
    </source>
</evidence>
<dbReference type="RefSeq" id="WP_425309744.1">
    <property type="nucleotide sequence ID" value="NZ_CP154795.1"/>
</dbReference>
<dbReference type="PANTHER" id="PTHR33823:SF2">
    <property type="entry name" value="RNA POLYMERASE-BINDING TRANSCRIPTION FACTOR DKSA"/>
    <property type="match status" value="1"/>
</dbReference>
<gene>
    <name evidence="8" type="ORF">AADG42_13600</name>
</gene>
<dbReference type="InterPro" id="IPR037187">
    <property type="entry name" value="DnaK_N"/>
</dbReference>
<sequence>MPTAKKSDAADSEIATPGVTAAELPIREGEEPWTSEELDEVIDDLRAEIVKHHRAIEQAEAELQNLLRDSTEGAGRDPADVGSANFERDQEMSLAANARDMLKQSELALRMIELGTYGRCENCGEAIGKGRLQVYPRATMCLSCKQRQERR</sequence>
<evidence type="ECO:0000256" key="1">
    <source>
        <dbReference type="ARBA" id="ARBA00022723"/>
    </source>
</evidence>
<dbReference type="PROSITE" id="PS01102">
    <property type="entry name" value="ZF_DKSA_1"/>
    <property type="match status" value="1"/>
</dbReference>
<dbReference type="PANTHER" id="PTHR33823">
    <property type="entry name" value="RNA POLYMERASE-BINDING TRANSCRIPTION FACTOR DKSA-RELATED"/>
    <property type="match status" value="1"/>
</dbReference>